<protein>
    <submittedName>
        <fullName evidence="2">Uncharacterized protein</fullName>
    </submittedName>
</protein>
<sequence length="178" mass="20077">MEYSASAITKLREEFTAHTASKNGLRFQPSLAASTGISTMTRDLETKRQLENLTVEEKAALSEIDALWQKISRFNNQMASAKTAPARDQIYSIKDSKFVPEPQLPKAEPHPMITTEFAEEIISGLNKQFEDKIMPERAGVESGRNLQEYLSHIQSQKPRLPFANEESHIDLDKLKQSA</sequence>
<feature type="region of interest" description="Disordered" evidence="1">
    <location>
        <begin position="157"/>
        <end position="178"/>
    </location>
</feature>
<name>A0A1F5NNW2_9BACT</name>
<dbReference type="AlphaFoldDB" id="A0A1F5NNW2"/>
<evidence type="ECO:0000313" key="3">
    <source>
        <dbReference type="Proteomes" id="UP000176864"/>
    </source>
</evidence>
<comment type="caution">
    <text evidence="2">The sequence shown here is derived from an EMBL/GenBank/DDBJ whole genome shotgun (WGS) entry which is preliminary data.</text>
</comment>
<evidence type="ECO:0000313" key="2">
    <source>
        <dbReference type="EMBL" id="OGE79214.1"/>
    </source>
</evidence>
<dbReference type="EMBL" id="MFEK01000006">
    <property type="protein sequence ID" value="OGE79214.1"/>
    <property type="molecule type" value="Genomic_DNA"/>
</dbReference>
<dbReference type="Proteomes" id="UP000176864">
    <property type="component" value="Unassembled WGS sequence"/>
</dbReference>
<accession>A0A1F5NNW2</accession>
<gene>
    <name evidence="2" type="ORF">A2751_04445</name>
</gene>
<dbReference type="STRING" id="1817824.A2751_04445"/>
<proteinExistence type="predicted"/>
<evidence type="ECO:0000256" key="1">
    <source>
        <dbReference type="SAM" id="MobiDB-lite"/>
    </source>
</evidence>
<reference evidence="2 3" key="1">
    <citation type="journal article" date="2016" name="Nat. Commun.">
        <title>Thousands of microbial genomes shed light on interconnected biogeochemical processes in an aquifer system.</title>
        <authorList>
            <person name="Anantharaman K."/>
            <person name="Brown C.T."/>
            <person name="Hug L.A."/>
            <person name="Sharon I."/>
            <person name="Castelle C.J."/>
            <person name="Probst A.J."/>
            <person name="Thomas B.C."/>
            <person name="Singh A."/>
            <person name="Wilkins M.J."/>
            <person name="Karaoz U."/>
            <person name="Brodie E.L."/>
            <person name="Williams K.H."/>
            <person name="Hubbard S.S."/>
            <person name="Banfield J.F."/>
        </authorList>
    </citation>
    <scope>NUCLEOTIDE SEQUENCE [LARGE SCALE GENOMIC DNA]</scope>
</reference>
<feature type="compositionally biased region" description="Basic and acidic residues" evidence="1">
    <location>
        <begin position="165"/>
        <end position="178"/>
    </location>
</feature>
<organism evidence="2 3">
    <name type="scientific">Candidatus Doudnabacteria bacterium RIFCSPHIGHO2_01_FULL_46_14</name>
    <dbReference type="NCBI Taxonomy" id="1817824"/>
    <lineage>
        <taxon>Bacteria</taxon>
        <taxon>Candidatus Doudnaibacteriota</taxon>
    </lineage>
</organism>